<evidence type="ECO:0000256" key="5">
    <source>
        <dbReference type="SAM" id="MobiDB-lite"/>
    </source>
</evidence>
<dbReference type="Pfam" id="PF00083">
    <property type="entry name" value="Sugar_tr"/>
    <property type="match status" value="1"/>
</dbReference>
<evidence type="ECO:0000313" key="6">
    <source>
        <dbReference type="EMBL" id="GAC75652.1"/>
    </source>
</evidence>
<gene>
    <name evidence="6" type="ORF">PANT_16c00088</name>
</gene>
<reference evidence="7" key="1">
    <citation type="journal article" date="2013" name="Genome Announc.">
        <title>Genome sequence of the basidiomycetous yeast Pseudozyma antarctica T-34, a producer of the glycolipid biosurfactants mannosylerythritol lipids.</title>
        <authorList>
            <person name="Morita T."/>
            <person name="Koike H."/>
            <person name="Koyama Y."/>
            <person name="Hagiwara H."/>
            <person name="Ito E."/>
            <person name="Fukuoka T."/>
            <person name="Imura T."/>
            <person name="Machida M."/>
            <person name="Kitamoto D."/>
        </authorList>
    </citation>
    <scope>NUCLEOTIDE SEQUENCE [LARGE SCALE GENOMIC DNA]</scope>
    <source>
        <strain evidence="7">T-34</strain>
    </source>
</reference>
<accession>M9MH00</accession>
<proteinExistence type="predicted"/>
<keyword evidence="3" id="KW-1133">Transmembrane helix</keyword>
<dbReference type="EMBL" id="DF196782">
    <property type="protein sequence ID" value="GAC75652.1"/>
    <property type="molecule type" value="Genomic_DNA"/>
</dbReference>
<organism evidence="6 7">
    <name type="scientific">Pseudozyma antarctica (strain T-34)</name>
    <name type="common">Yeast</name>
    <name type="synonym">Candida antarctica</name>
    <dbReference type="NCBI Taxonomy" id="1151754"/>
    <lineage>
        <taxon>Eukaryota</taxon>
        <taxon>Fungi</taxon>
        <taxon>Dikarya</taxon>
        <taxon>Basidiomycota</taxon>
        <taxon>Ustilaginomycotina</taxon>
        <taxon>Ustilaginomycetes</taxon>
        <taxon>Ustilaginales</taxon>
        <taxon>Ustilaginaceae</taxon>
        <taxon>Moesziomyces</taxon>
    </lineage>
</organism>
<feature type="compositionally biased region" description="Acidic residues" evidence="5">
    <location>
        <begin position="95"/>
        <end position="142"/>
    </location>
</feature>
<evidence type="ECO:0000256" key="3">
    <source>
        <dbReference type="ARBA" id="ARBA00022989"/>
    </source>
</evidence>
<dbReference type="InterPro" id="IPR036259">
    <property type="entry name" value="MFS_trans_sf"/>
</dbReference>
<comment type="subcellular location">
    <subcellularLocation>
        <location evidence="1">Membrane</location>
    </subcellularLocation>
</comment>
<dbReference type="AlphaFoldDB" id="M9MH00"/>
<evidence type="ECO:0000256" key="4">
    <source>
        <dbReference type="ARBA" id="ARBA00023136"/>
    </source>
</evidence>
<protein>
    <submittedName>
        <fullName evidence="6">Uncharacterized protein</fullName>
    </submittedName>
</protein>
<keyword evidence="4" id="KW-0472">Membrane</keyword>
<dbReference type="OrthoDB" id="10516335at2759"/>
<dbReference type="Proteomes" id="UP000011976">
    <property type="component" value="Unassembled WGS sequence"/>
</dbReference>
<dbReference type="GO" id="GO:0022857">
    <property type="term" value="F:transmembrane transporter activity"/>
    <property type="evidence" value="ECO:0007669"/>
    <property type="project" value="InterPro"/>
</dbReference>
<evidence type="ECO:0000313" key="7">
    <source>
        <dbReference type="Proteomes" id="UP000011976"/>
    </source>
</evidence>
<dbReference type="GO" id="GO:0016020">
    <property type="term" value="C:membrane"/>
    <property type="evidence" value="ECO:0007669"/>
    <property type="project" value="UniProtKB-SubCell"/>
</dbReference>
<sequence length="273" mass="29505">MATAFVATEDKTEVLTVVMQAQLLLGYVVWVSEAEFGRALEMCANAAPPPPTNAFVITAHDWKAFIGRQIEGDVARRSILPSGSEASVDDRESNEGVDAESDFDPGADFELDSGSDDSDDSDNGSDDDDDDDGDTQPDGEEVYGFDGVVLDALDGNKQVQPGTVETCQIAELNLRKCGKSLIADDHIQHERAAANTEWRALAANDRVHTHKRLFLACFIQAAQQLSGINALIYYSGTLISKSNGPDIESQHGRAHACTNKDAILDRNICDCQL</sequence>
<evidence type="ECO:0000256" key="1">
    <source>
        <dbReference type="ARBA" id="ARBA00004370"/>
    </source>
</evidence>
<dbReference type="Gene3D" id="1.20.1250.20">
    <property type="entry name" value="MFS general substrate transporter like domains"/>
    <property type="match status" value="1"/>
</dbReference>
<evidence type="ECO:0000256" key="2">
    <source>
        <dbReference type="ARBA" id="ARBA00022692"/>
    </source>
</evidence>
<dbReference type="InterPro" id="IPR005828">
    <property type="entry name" value="MFS_sugar_transport-like"/>
</dbReference>
<name>M9MH00_PSEA3</name>
<keyword evidence="2" id="KW-0812">Transmembrane</keyword>
<feature type="region of interest" description="Disordered" evidence="5">
    <location>
        <begin position="81"/>
        <end position="142"/>
    </location>
</feature>